<sequence length="186" mass="22222">MKKDKQIWYKDDLNRNVINNEGIFNEEILDLRIQEPDYKEWKTLVLYALNKGYPMDILATPLLNASEIRLIIDTIYENDSTRNKIQDYQVYRLSRMELDYSKLKLSLVALKYGLDFYEALPNFQNYCSEILWYILIGHVVCKTNFCKVVKQNTDLDKLRTIVKKQYQLRGRKQLLSELFKEFGKTI</sequence>
<evidence type="ECO:0000313" key="1">
    <source>
        <dbReference type="EMBL" id="SEG03492.1"/>
    </source>
</evidence>
<dbReference type="AlphaFoldDB" id="A0A1H5WVF3"/>
<proteinExistence type="predicted"/>
<gene>
    <name evidence="1" type="ORF">SAMN05216537_1196</name>
</gene>
<keyword evidence="2" id="KW-1185">Reference proteome</keyword>
<accession>A0A1H5WVF3</accession>
<reference evidence="1 2" key="1">
    <citation type="submission" date="2016-10" db="EMBL/GenBank/DDBJ databases">
        <authorList>
            <person name="de Groot N.N."/>
        </authorList>
    </citation>
    <scope>NUCLEOTIDE SEQUENCE [LARGE SCALE GENOMIC DNA]</scope>
    <source>
        <strain evidence="1 2">D15d</strain>
    </source>
</reference>
<evidence type="ECO:0000313" key="2">
    <source>
        <dbReference type="Proteomes" id="UP000236726"/>
    </source>
</evidence>
<dbReference type="EMBL" id="FNUL01000019">
    <property type="protein sequence ID" value="SEG03492.1"/>
    <property type="molecule type" value="Genomic_DNA"/>
</dbReference>
<dbReference type="RefSeq" id="WP_103953436.1">
    <property type="nucleotide sequence ID" value="NZ_FNUL01000019.1"/>
</dbReference>
<name>A0A1H5WVF3_9FIRM</name>
<dbReference type="Proteomes" id="UP000236726">
    <property type="component" value="Unassembled WGS sequence"/>
</dbReference>
<protein>
    <submittedName>
        <fullName evidence="1">Uncharacterized protein</fullName>
    </submittedName>
</protein>
<organism evidence="1 2">
    <name type="scientific">Lachnospira multipara</name>
    <dbReference type="NCBI Taxonomy" id="28051"/>
    <lineage>
        <taxon>Bacteria</taxon>
        <taxon>Bacillati</taxon>
        <taxon>Bacillota</taxon>
        <taxon>Clostridia</taxon>
        <taxon>Lachnospirales</taxon>
        <taxon>Lachnospiraceae</taxon>
        <taxon>Lachnospira</taxon>
    </lineage>
</organism>